<protein>
    <recommendedName>
        <fullName evidence="2">RING-type domain-containing protein</fullName>
    </recommendedName>
</protein>
<dbReference type="CDD" id="cd16448">
    <property type="entry name" value="RING-H2"/>
    <property type="match status" value="1"/>
</dbReference>
<evidence type="ECO:0000259" key="2">
    <source>
        <dbReference type="PROSITE" id="PS50089"/>
    </source>
</evidence>
<dbReference type="AlphaFoldDB" id="A0A9P4GM09"/>
<dbReference type="RefSeq" id="XP_040791416.1">
    <property type="nucleotide sequence ID" value="XM_040938715.1"/>
</dbReference>
<dbReference type="Proteomes" id="UP000800039">
    <property type="component" value="Unassembled WGS sequence"/>
</dbReference>
<dbReference type="GO" id="GO:0008270">
    <property type="term" value="F:zinc ion binding"/>
    <property type="evidence" value="ECO:0007669"/>
    <property type="project" value="UniProtKB-KW"/>
</dbReference>
<dbReference type="InterPro" id="IPR001841">
    <property type="entry name" value="Znf_RING"/>
</dbReference>
<dbReference type="InterPro" id="IPR013083">
    <property type="entry name" value="Znf_RING/FYVE/PHD"/>
</dbReference>
<dbReference type="GeneID" id="63855972"/>
<dbReference type="OrthoDB" id="3800401at2759"/>
<organism evidence="3 4">
    <name type="scientific">Cucurbitaria berberidis CBS 394.84</name>
    <dbReference type="NCBI Taxonomy" id="1168544"/>
    <lineage>
        <taxon>Eukaryota</taxon>
        <taxon>Fungi</taxon>
        <taxon>Dikarya</taxon>
        <taxon>Ascomycota</taxon>
        <taxon>Pezizomycotina</taxon>
        <taxon>Dothideomycetes</taxon>
        <taxon>Pleosporomycetidae</taxon>
        <taxon>Pleosporales</taxon>
        <taxon>Pleosporineae</taxon>
        <taxon>Cucurbitariaceae</taxon>
        <taxon>Cucurbitaria</taxon>
    </lineage>
</organism>
<name>A0A9P4GM09_9PLEO</name>
<proteinExistence type="predicted"/>
<evidence type="ECO:0000256" key="1">
    <source>
        <dbReference type="PROSITE-ProRule" id="PRU00175"/>
    </source>
</evidence>
<dbReference type="EMBL" id="ML976615">
    <property type="protein sequence ID" value="KAF1848853.1"/>
    <property type="molecule type" value="Genomic_DNA"/>
</dbReference>
<keyword evidence="1" id="KW-0479">Metal-binding</keyword>
<dbReference type="Gene3D" id="3.30.40.10">
    <property type="entry name" value="Zinc/RING finger domain, C3HC4 (zinc finger)"/>
    <property type="match status" value="1"/>
</dbReference>
<accession>A0A9P4GM09</accession>
<keyword evidence="1" id="KW-0862">Zinc</keyword>
<evidence type="ECO:0000313" key="4">
    <source>
        <dbReference type="Proteomes" id="UP000800039"/>
    </source>
</evidence>
<reference evidence="3" key="1">
    <citation type="submission" date="2020-01" db="EMBL/GenBank/DDBJ databases">
        <authorList>
            <consortium name="DOE Joint Genome Institute"/>
            <person name="Haridas S."/>
            <person name="Albert R."/>
            <person name="Binder M."/>
            <person name="Bloem J."/>
            <person name="Labutti K."/>
            <person name="Salamov A."/>
            <person name="Andreopoulos B."/>
            <person name="Baker S.E."/>
            <person name="Barry K."/>
            <person name="Bills G."/>
            <person name="Bluhm B.H."/>
            <person name="Cannon C."/>
            <person name="Castanera R."/>
            <person name="Culley D.E."/>
            <person name="Daum C."/>
            <person name="Ezra D."/>
            <person name="Gonzalez J.B."/>
            <person name="Henrissat B."/>
            <person name="Kuo A."/>
            <person name="Liang C."/>
            <person name="Lipzen A."/>
            <person name="Lutzoni F."/>
            <person name="Magnuson J."/>
            <person name="Mondo S."/>
            <person name="Nolan M."/>
            <person name="Ohm R."/>
            <person name="Pangilinan J."/>
            <person name="Park H.-J."/>
            <person name="Ramirez L."/>
            <person name="Alfaro M."/>
            <person name="Sun H."/>
            <person name="Tritt A."/>
            <person name="Yoshinaga Y."/>
            <person name="Zwiers L.-H."/>
            <person name="Turgeon B.G."/>
            <person name="Goodwin S.B."/>
            <person name="Spatafora J.W."/>
            <person name="Crous P.W."/>
            <person name="Grigoriev I.V."/>
        </authorList>
    </citation>
    <scope>NUCLEOTIDE SEQUENCE</scope>
    <source>
        <strain evidence="3">CBS 394.84</strain>
    </source>
</reference>
<evidence type="ECO:0000313" key="3">
    <source>
        <dbReference type="EMBL" id="KAF1848853.1"/>
    </source>
</evidence>
<keyword evidence="4" id="KW-1185">Reference proteome</keyword>
<sequence>MSSYANFSELANAIHGAPSDEVISSFKAIARIVVLAHQIKKNESEDLGDTEIVARLRRETKQQMLEWQQIRYWDNSIAEDSRLRPHLLSQLDAASIFDIIYANIDKIVGDPKETMFFQGHEGVTVAEHFVVKCVIHPDSDPEGELRRLWSPYLVEQPDYEPTEELEERYERQVRQAEEEESSTCFPSLVETLRSFISAEYFDDAAVFVVLQEYLSLGATAVGMWTHIWQVHGIRRGQALADDDHHLEFALDEIEAFFSYRIGNWQDKRPLHVRRELAQHNFSGDFIFLVNHVFPSVIAPAGSYIRESMFGWEMYQYIVNAATTPEIDPGGLIAGLIQQRLCPAAEAPNASRLFYRHPSIGVFVSFENSNEELDDVELEAYGPEIEVGDVSKQVPPGHTICTICHDGFGSEAEEKSPCMQLLACKHLFHCVCLGKLVNGVHVDHVPCPNCRAKICRARSLRRIEEYYTLDSFEILYNS</sequence>
<gene>
    <name evidence="3" type="ORF">K460DRAFT_81717</name>
</gene>
<keyword evidence="1" id="KW-0863">Zinc-finger</keyword>
<feature type="domain" description="RING-type" evidence="2">
    <location>
        <begin position="400"/>
        <end position="450"/>
    </location>
</feature>
<dbReference type="SUPFAM" id="SSF57850">
    <property type="entry name" value="RING/U-box"/>
    <property type="match status" value="1"/>
</dbReference>
<comment type="caution">
    <text evidence="3">The sequence shown here is derived from an EMBL/GenBank/DDBJ whole genome shotgun (WGS) entry which is preliminary data.</text>
</comment>
<dbReference type="PROSITE" id="PS50089">
    <property type="entry name" value="ZF_RING_2"/>
    <property type="match status" value="1"/>
</dbReference>